<dbReference type="PATRIC" id="fig|336831.14.peg.3070"/>
<comment type="catalytic activity">
    <reaction evidence="8">
        <text>(7R,8S)-7,8-diammoniononanoate + CO2 + ATP = (4R,5S)-dethiobiotin + ADP + phosphate + 3 H(+)</text>
        <dbReference type="Rhea" id="RHEA:15805"/>
        <dbReference type="ChEBI" id="CHEBI:15378"/>
        <dbReference type="ChEBI" id="CHEBI:16526"/>
        <dbReference type="ChEBI" id="CHEBI:30616"/>
        <dbReference type="ChEBI" id="CHEBI:43474"/>
        <dbReference type="ChEBI" id="CHEBI:149469"/>
        <dbReference type="ChEBI" id="CHEBI:149473"/>
        <dbReference type="ChEBI" id="CHEBI:456216"/>
        <dbReference type="EC" id="6.3.3.3"/>
    </reaction>
</comment>
<comment type="pathway">
    <text evidence="8">Cofactor biosynthesis; biotin biosynthesis; biotin from 7,8-diaminononanoate: step 1/2.</text>
</comment>
<dbReference type="SUPFAM" id="SSF52540">
    <property type="entry name" value="P-loop containing nucleoside triphosphate hydrolases"/>
    <property type="match status" value="1"/>
</dbReference>
<evidence type="ECO:0000313" key="9">
    <source>
        <dbReference type="EMBL" id="KKO46456.1"/>
    </source>
</evidence>
<dbReference type="Pfam" id="PF13500">
    <property type="entry name" value="AAA_26"/>
    <property type="match status" value="1"/>
</dbReference>
<keyword evidence="5 8" id="KW-0093">Biotin biosynthesis</keyword>
<keyword evidence="3 8" id="KW-0479">Metal-binding</keyword>
<comment type="function">
    <text evidence="8">Catalyzes a mechanistically unusual reaction, the ATP-dependent insertion of CO2 between the N7 and N8 nitrogen atoms of 7,8-diaminopelargonic acid (DAPA, also called 7,8-diammoniononanoate) to form a ureido ring.</text>
</comment>
<dbReference type="EC" id="6.3.3.3" evidence="8"/>
<organism evidence="9 10">
    <name type="scientific">Arsukibacterium ikkense</name>
    <dbReference type="NCBI Taxonomy" id="336831"/>
    <lineage>
        <taxon>Bacteria</taxon>
        <taxon>Pseudomonadati</taxon>
        <taxon>Pseudomonadota</taxon>
        <taxon>Gammaproteobacteria</taxon>
        <taxon>Chromatiales</taxon>
        <taxon>Chromatiaceae</taxon>
        <taxon>Arsukibacterium</taxon>
    </lineage>
</organism>
<dbReference type="GO" id="GO:0005524">
    <property type="term" value="F:ATP binding"/>
    <property type="evidence" value="ECO:0007669"/>
    <property type="project" value="UniProtKB-UniRule"/>
</dbReference>
<evidence type="ECO:0000256" key="3">
    <source>
        <dbReference type="ARBA" id="ARBA00022723"/>
    </source>
</evidence>
<evidence type="ECO:0000256" key="2">
    <source>
        <dbReference type="ARBA" id="ARBA00022598"/>
    </source>
</evidence>
<feature type="active site" evidence="8">
    <location>
        <position position="39"/>
    </location>
</feature>
<name>A0A0M2V748_9GAMM</name>
<dbReference type="Proteomes" id="UP000034228">
    <property type="component" value="Unassembled WGS sequence"/>
</dbReference>
<dbReference type="OrthoDB" id="9802097at2"/>
<feature type="binding site" evidence="8">
    <location>
        <position position="53"/>
    </location>
    <ligand>
        <name>Mg(2+)</name>
        <dbReference type="ChEBI" id="CHEBI:18420"/>
    </ligand>
</feature>
<keyword evidence="2 8" id="KW-0436">Ligase</keyword>
<keyword evidence="6 8" id="KW-0067">ATP-binding</keyword>
<evidence type="ECO:0000256" key="6">
    <source>
        <dbReference type="ARBA" id="ARBA00022840"/>
    </source>
</evidence>
<feature type="binding site" evidence="8">
    <location>
        <position position="18"/>
    </location>
    <ligand>
        <name>Mg(2+)</name>
        <dbReference type="ChEBI" id="CHEBI:18420"/>
    </ligand>
</feature>
<dbReference type="RefSeq" id="WP_046556347.1">
    <property type="nucleotide sequence ID" value="NZ_LAHO01000003.1"/>
</dbReference>
<reference evidence="9 10" key="1">
    <citation type="submission" date="2015-03" db="EMBL/GenBank/DDBJ databases">
        <title>Draft genome sequences of two protease-producing strains of Arsukibacterium isolated from two cold and alkaline environments.</title>
        <authorList>
            <person name="Lylloff J.E."/>
            <person name="Skov L.B."/>
            <person name="Jepsen M."/>
            <person name="Hallin P.F."/>
            <person name="Sorensen S.J."/>
            <person name="Stougaard P."/>
            <person name="Glaring M.A."/>
        </authorList>
    </citation>
    <scope>NUCLEOTIDE SEQUENCE [LARGE SCALE GENOMIC DNA]</scope>
    <source>
        <strain evidence="9 10">GCM72</strain>
    </source>
</reference>
<comment type="caution">
    <text evidence="9">The sequence shown here is derived from an EMBL/GenBank/DDBJ whole genome shotgun (WGS) entry which is preliminary data.</text>
</comment>
<feature type="binding site" evidence="8">
    <location>
        <position position="115"/>
    </location>
    <ligand>
        <name>Mg(2+)</name>
        <dbReference type="ChEBI" id="CHEBI:18420"/>
    </ligand>
</feature>
<dbReference type="HAMAP" id="MF_00336">
    <property type="entry name" value="BioD"/>
    <property type="match status" value="1"/>
</dbReference>
<dbReference type="GO" id="GO:0000287">
    <property type="term" value="F:magnesium ion binding"/>
    <property type="evidence" value="ECO:0007669"/>
    <property type="project" value="UniProtKB-UniRule"/>
</dbReference>
<dbReference type="AlphaFoldDB" id="A0A0M2V748"/>
<feature type="binding site" evidence="8">
    <location>
        <position position="53"/>
    </location>
    <ligand>
        <name>ATP</name>
        <dbReference type="ChEBI" id="CHEBI:30616"/>
    </ligand>
</feature>
<dbReference type="GO" id="GO:0009102">
    <property type="term" value="P:biotin biosynthetic process"/>
    <property type="evidence" value="ECO:0007669"/>
    <property type="project" value="UniProtKB-UniRule"/>
</dbReference>
<accession>A0A0M2V748</accession>
<keyword evidence="10" id="KW-1185">Reference proteome</keyword>
<dbReference type="PANTHER" id="PTHR43210">
    <property type="entry name" value="DETHIOBIOTIN SYNTHETASE"/>
    <property type="match status" value="1"/>
</dbReference>
<comment type="subunit">
    <text evidence="8">Homodimer.</text>
</comment>
<comment type="caution">
    <text evidence="8">Lacks conserved residue(s) required for the propagation of feature annotation.</text>
</comment>
<dbReference type="Gene3D" id="3.40.50.300">
    <property type="entry name" value="P-loop containing nucleotide triphosphate hydrolases"/>
    <property type="match status" value="1"/>
</dbReference>
<keyword evidence="4 8" id="KW-0547">Nucleotide-binding</keyword>
<dbReference type="STRING" id="336831.WG68_03795"/>
<dbReference type="PIRSF" id="PIRSF006755">
    <property type="entry name" value="DTB_synth"/>
    <property type="match status" value="1"/>
</dbReference>
<proteinExistence type="inferred from homology"/>
<dbReference type="GO" id="GO:0004141">
    <property type="term" value="F:dethiobiotin synthase activity"/>
    <property type="evidence" value="ECO:0007669"/>
    <property type="project" value="UniProtKB-UniRule"/>
</dbReference>
<dbReference type="UniPathway" id="UPA00078">
    <property type="reaction ID" value="UER00161"/>
</dbReference>
<protein>
    <recommendedName>
        <fullName evidence="8">ATP-dependent dethiobiotin synthetase BioD</fullName>
        <ecNumber evidence="8">6.3.3.3</ecNumber>
    </recommendedName>
    <alternativeName>
        <fullName evidence="8">DTB synthetase</fullName>
        <shortName evidence="8">DTBS</shortName>
    </alternativeName>
    <alternativeName>
        <fullName evidence="8">Dethiobiotin synthase</fullName>
    </alternativeName>
</protein>
<dbReference type="GO" id="GO:0005829">
    <property type="term" value="C:cytosol"/>
    <property type="evidence" value="ECO:0007669"/>
    <property type="project" value="TreeGrafter"/>
</dbReference>
<dbReference type="GO" id="GO:0042803">
    <property type="term" value="F:protein homodimerization activity"/>
    <property type="evidence" value="ECO:0007669"/>
    <property type="project" value="UniProtKB-ARBA"/>
</dbReference>
<dbReference type="InterPro" id="IPR004472">
    <property type="entry name" value="DTB_synth_BioD"/>
</dbReference>
<evidence type="ECO:0000256" key="5">
    <source>
        <dbReference type="ARBA" id="ARBA00022756"/>
    </source>
</evidence>
<comment type="subcellular location">
    <subcellularLocation>
        <location evidence="8">Cytoplasm</location>
    </subcellularLocation>
</comment>
<dbReference type="EMBL" id="LAHO01000003">
    <property type="protein sequence ID" value="KKO46456.1"/>
    <property type="molecule type" value="Genomic_DNA"/>
</dbReference>
<evidence type="ECO:0000256" key="4">
    <source>
        <dbReference type="ARBA" id="ARBA00022741"/>
    </source>
</evidence>
<comment type="similarity">
    <text evidence="8">Belongs to the dethiobiotin synthetase family.</text>
</comment>
<dbReference type="InterPro" id="IPR027417">
    <property type="entry name" value="P-loop_NTPase"/>
</dbReference>
<evidence type="ECO:0000256" key="1">
    <source>
        <dbReference type="ARBA" id="ARBA00022490"/>
    </source>
</evidence>
<dbReference type="PANTHER" id="PTHR43210:SF5">
    <property type="entry name" value="DETHIOBIOTIN SYNTHETASE"/>
    <property type="match status" value="1"/>
</dbReference>
<evidence type="ECO:0000256" key="7">
    <source>
        <dbReference type="ARBA" id="ARBA00022842"/>
    </source>
</evidence>
<evidence type="ECO:0000256" key="8">
    <source>
        <dbReference type="HAMAP-Rule" id="MF_00336"/>
    </source>
</evidence>
<dbReference type="NCBIfam" id="TIGR00347">
    <property type="entry name" value="bioD"/>
    <property type="match status" value="1"/>
</dbReference>
<evidence type="ECO:0000313" key="10">
    <source>
        <dbReference type="Proteomes" id="UP000034228"/>
    </source>
</evidence>
<feature type="binding site" evidence="8">
    <location>
        <begin position="14"/>
        <end position="19"/>
    </location>
    <ligand>
        <name>ATP</name>
        <dbReference type="ChEBI" id="CHEBI:30616"/>
    </ligand>
</feature>
<keyword evidence="7 8" id="KW-0460">Magnesium</keyword>
<dbReference type="FunFam" id="3.40.50.300:FF:000292">
    <property type="entry name" value="ATP-dependent dethiobiotin synthetase BioD"/>
    <property type="match status" value="1"/>
</dbReference>
<sequence length="230" mass="24345">MAANSLFITATDTDAGKTFVSCLLLQGYTQLGVAAAGVKPIAAGADEHGQNSDALLLQRHSGIALPYAVVNPICYQAAVAPHLAALSEQRPVDETMLNRALANWQQLPLQQLLIEGAGGWLLPIGKQRYLADWVGAQQLPVLLVVGMKLGCLNHAMLTVREIARSGCTLVGWVANCVDPAMALLEQNIADLQQRIPAPCLGVVPYNPAHPQQLAATLVKELLKTSGCNTG</sequence>
<feature type="binding site" evidence="8">
    <location>
        <begin position="175"/>
        <end position="176"/>
    </location>
    <ligand>
        <name>ATP</name>
        <dbReference type="ChEBI" id="CHEBI:30616"/>
    </ligand>
</feature>
<feature type="binding site" evidence="8">
    <location>
        <begin position="115"/>
        <end position="118"/>
    </location>
    <ligand>
        <name>ATP</name>
        <dbReference type="ChEBI" id="CHEBI:30616"/>
    </ligand>
</feature>
<dbReference type="CDD" id="cd03109">
    <property type="entry name" value="DTBS"/>
    <property type="match status" value="1"/>
</dbReference>
<comment type="cofactor">
    <cofactor evidence="8">
        <name>Mg(2+)</name>
        <dbReference type="ChEBI" id="CHEBI:18420"/>
    </cofactor>
</comment>
<keyword evidence="1 8" id="KW-0963">Cytoplasm</keyword>
<gene>
    <name evidence="8 9" type="primary">bioD</name>
    <name evidence="9" type="ORF">WG68_03795</name>
</gene>